<dbReference type="RefSeq" id="WP_335418467.1">
    <property type="nucleotide sequence ID" value="NZ_JBALHR010000001.1"/>
</dbReference>
<dbReference type="Pfam" id="PF02620">
    <property type="entry name" value="YceD"/>
    <property type="match status" value="1"/>
</dbReference>
<dbReference type="InterPro" id="IPR003772">
    <property type="entry name" value="YceD"/>
</dbReference>
<dbReference type="Proteomes" id="UP001431963">
    <property type="component" value="Unassembled WGS sequence"/>
</dbReference>
<organism evidence="1 2">
    <name type="scientific">Gemmobacter denitrificans</name>
    <dbReference type="NCBI Taxonomy" id="3123040"/>
    <lineage>
        <taxon>Bacteria</taxon>
        <taxon>Pseudomonadati</taxon>
        <taxon>Pseudomonadota</taxon>
        <taxon>Alphaproteobacteria</taxon>
        <taxon>Rhodobacterales</taxon>
        <taxon>Paracoccaceae</taxon>
        <taxon>Gemmobacter</taxon>
    </lineage>
</organism>
<accession>A0ABU8BRU4</accession>
<proteinExistence type="predicted"/>
<name>A0ABU8BRU4_9RHOB</name>
<gene>
    <name evidence="1" type="ORF">V6590_01470</name>
</gene>
<comment type="caution">
    <text evidence="1">The sequence shown here is derived from an EMBL/GenBank/DDBJ whole genome shotgun (WGS) entry which is preliminary data.</text>
</comment>
<dbReference type="EMBL" id="JBALHR010000001">
    <property type="protein sequence ID" value="MEH7826809.1"/>
    <property type="molecule type" value="Genomic_DNA"/>
</dbReference>
<reference evidence="1" key="1">
    <citation type="submission" date="2024-02" db="EMBL/GenBank/DDBJ databases">
        <title>Genome sequences of strain Gemmobacter sp. JM10B15.</title>
        <authorList>
            <person name="Zhang M."/>
        </authorList>
    </citation>
    <scope>NUCLEOTIDE SEQUENCE</scope>
    <source>
        <strain evidence="1">JM10B15</strain>
    </source>
</reference>
<sequence length="185" mass="19986">MSDPILSHPLRIATLAARKPTRFDLAPDAATRAALAEDLGLTALHSLRFKGELRPMGRRDWELLADLQAEVEQPCTVTLAPVRSPIRETVRRQYLAEMPEPEGDEVEIPEDDTAESLPEIVDPGQVATEALMLALPLYPRAEGASLGEAVFAAPGVAPMRDEDLRPFSALATLAEQLGKGQKGDG</sequence>
<keyword evidence="2" id="KW-1185">Reference proteome</keyword>
<evidence type="ECO:0000313" key="1">
    <source>
        <dbReference type="EMBL" id="MEH7826809.1"/>
    </source>
</evidence>
<protein>
    <submittedName>
        <fullName evidence="1">DUF177 domain-containing protein</fullName>
    </submittedName>
</protein>
<evidence type="ECO:0000313" key="2">
    <source>
        <dbReference type="Proteomes" id="UP001431963"/>
    </source>
</evidence>